<keyword evidence="5 6" id="KW-0687">Ribonucleoprotein</keyword>
<keyword evidence="2 6" id="KW-0699">rRNA-binding</keyword>
<comment type="similarity">
    <text evidence="1 6 7">Belongs to the universal ribosomal protein uL6 family.</text>
</comment>
<comment type="function">
    <text evidence="6 8">This protein binds to the 23S rRNA, and is important in its secondary structure. It is located near the subunit interface in the base of the L7/L12 stalk, and near the tRNA binding site of the peptidyltransferase center.</text>
</comment>
<dbReference type="EMBL" id="QVOD01000029">
    <property type="protein sequence ID" value="RFT65053.1"/>
    <property type="molecule type" value="Genomic_DNA"/>
</dbReference>
<evidence type="ECO:0000256" key="4">
    <source>
        <dbReference type="ARBA" id="ARBA00022980"/>
    </source>
</evidence>
<evidence type="ECO:0000313" key="11">
    <source>
        <dbReference type="EMBL" id="RFT65053.1"/>
    </source>
</evidence>
<dbReference type="PATRIC" id="fig|1405.8.peg.2785"/>
<dbReference type="PANTHER" id="PTHR11655">
    <property type="entry name" value="60S/50S RIBOSOMAL PROTEIN L6/L9"/>
    <property type="match status" value="1"/>
</dbReference>
<proteinExistence type="inferred from homology"/>
<evidence type="ECO:0000256" key="6">
    <source>
        <dbReference type="HAMAP-Rule" id="MF_01365"/>
    </source>
</evidence>
<name>A0A090YRD8_9BACI</name>
<keyword evidence="4 6" id="KW-0689">Ribosomal protein</keyword>
<dbReference type="Proteomes" id="UP000264294">
    <property type="component" value="Unassembled WGS sequence"/>
</dbReference>
<dbReference type="PIRSF" id="PIRSF002162">
    <property type="entry name" value="Ribosomal_L6"/>
    <property type="match status" value="1"/>
</dbReference>
<dbReference type="GO" id="GO:0002181">
    <property type="term" value="P:cytoplasmic translation"/>
    <property type="evidence" value="ECO:0007669"/>
    <property type="project" value="TreeGrafter"/>
</dbReference>
<dbReference type="GO" id="GO:0003735">
    <property type="term" value="F:structural constituent of ribosome"/>
    <property type="evidence" value="ECO:0007669"/>
    <property type="project" value="UniProtKB-UniRule"/>
</dbReference>
<comment type="subunit">
    <text evidence="6">Part of the 50S ribosomal subunit.</text>
</comment>
<evidence type="ECO:0000256" key="8">
    <source>
        <dbReference type="RuleBase" id="RU003870"/>
    </source>
</evidence>
<evidence type="ECO:0000256" key="3">
    <source>
        <dbReference type="ARBA" id="ARBA00022884"/>
    </source>
</evidence>
<evidence type="ECO:0000313" key="12">
    <source>
        <dbReference type="Proteomes" id="UP000029389"/>
    </source>
</evidence>
<dbReference type="HAMAP" id="MF_01365_B">
    <property type="entry name" value="Ribosomal_uL6_B"/>
    <property type="match status" value="1"/>
</dbReference>
<dbReference type="Pfam" id="PF00347">
    <property type="entry name" value="Ribosomal_L6"/>
    <property type="match status" value="2"/>
</dbReference>
<dbReference type="Gene3D" id="3.90.930.12">
    <property type="entry name" value="Ribosomal protein L6, alpha-beta domain"/>
    <property type="match status" value="2"/>
</dbReference>
<gene>
    <name evidence="6 10" type="primary">rplF</name>
    <name evidence="11" type="ORF">D0U04_20180</name>
    <name evidence="10" type="ORF">DJ93_2624</name>
</gene>
<protein>
    <recommendedName>
        <fullName evidence="6">Large ribosomal subunit protein uL6</fullName>
    </recommendedName>
</protein>
<reference evidence="11 13" key="2">
    <citation type="submission" date="2018-08" db="EMBL/GenBank/DDBJ databases">
        <title>Bacillus clarus sp. nov. strain PS00077A.</title>
        <authorList>
            <person name="Mendez Acevedo M."/>
            <person name="Carroll L."/>
            <person name="Mukherjee M."/>
            <person name="Wiedmann M."/>
            <person name="Kovac J."/>
        </authorList>
    </citation>
    <scope>NUCLEOTIDE SEQUENCE [LARGE SCALE GENOMIC DNA]</scope>
    <source>
        <strain evidence="11 13">PS00077A</strain>
    </source>
</reference>
<dbReference type="FunFam" id="3.90.930.12:FF:000001">
    <property type="entry name" value="50S ribosomal protein L6"/>
    <property type="match status" value="1"/>
</dbReference>
<dbReference type="PROSITE" id="PS00525">
    <property type="entry name" value="RIBOSOMAL_L6_1"/>
    <property type="match status" value="1"/>
</dbReference>
<dbReference type="AlphaFoldDB" id="A0A090YRD8"/>
<dbReference type="InterPro" id="IPR002358">
    <property type="entry name" value="Ribosomal_uL6_CS"/>
</dbReference>
<dbReference type="PRINTS" id="PR00059">
    <property type="entry name" value="RIBOSOMALL6"/>
</dbReference>
<accession>A0A090YRD8</accession>
<evidence type="ECO:0000256" key="7">
    <source>
        <dbReference type="RuleBase" id="RU003869"/>
    </source>
</evidence>
<dbReference type="RefSeq" id="WP_000086554.1">
    <property type="nucleotide sequence ID" value="NZ_JMQC01000008.1"/>
</dbReference>
<keyword evidence="3 6" id="KW-0694">RNA-binding</keyword>
<dbReference type="InterPro" id="IPR019906">
    <property type="entry name" value="Ribosomal_uL6_bac-type"/>
</dbReference>
<evidence type="ECO:0000259" key="9">
    <source>
        <dbReference type="Pfam" id="PF00347"/>
    </source>
</evidence>
<evidence type="ECO:0000313" key="10">
    <source>
        <dbReference type="EMBL" id="KFN01409.1"/>
    </source>
</evidence>
<dbReference type="InterPro" id="IPR020040">
    <property type="entry name" value="Ribosomal_uL6_a/b-dom"/>
</dbReference>
<dbReference type="SUPFAM" id="SSF56053">
    <property type="entry name" value="Ribosomal protein L6"/>
    <property type="match status" value="2"/>
</dbReference>
<reference evidence="10 12" key="1">
    <citation type="submission" date="2014-04" db="EMBL/GenBank/DDBJ databases">
        <authorList>
            <person name="Bishop-Lilly K.A."/>
            <person name="Broomall S.M."/>
            <person name="Chain P.S."/>
            <person name="Chertkov O."/>
            <person name="Coyne S.R."/>
            <person name="Daligault H.E."/>
            <person name="Davenport K.W."/>
            <person name="Erkkila T."/>
            <person name="Frey K.G."/>
            <person name="Gibbons H.S."/>
            <person name="Gu W."/>
            <person name="Jaissle J."/>
            <person name="Johnson S.L."/>
            <person name="Koroleva G.I."/>
            <person name="Ladner J.T."/>
            <person name="Lo C.-C."/>
            <person name="Minogue T.D."/>
            <person name="Munk C."/>
            <person name="Palacios G.F."/>
            <person name="Redden C.L."/>
            <person name="Rosenzweig C.N."/>
            <person name="Scholz M.B."/>
            <person name="Teshima H."/>
            <person name="Xu Y."/>
        </authorList>
    </citation>
    <scope>NUCLEOTIDE SEQUENCE [LARGE SCALE GENOMIC DNA]</scope>
    <source>
        <strain evidence="10 12">BHP</strain>
    </source>
</reference>
<dbReference type="InterPro" id="IPR036789">
    <property type="entry name" value="Ribosomal_uL6-like_a/b-dom_sf"/>
</dbReference>
<dbReference type="GO" id="GO:0019843">
    <property type="term" value="F:rRNA binding"/>
    <property type="evidence" value="ECO:0007669"/>
    <property type="project" value="UniProtKB-UniRule"/>
</dbReference>
<dbReference type="eggNOG" id="COG0097">
    <property type="taxonomic scope" value="Bacteria"/>
</dbReference>
<keyword evidence="13" id="KW-1185">Reference proteome</keyword>
<dbReference type="GO" id="GO:0022625">
    <property type="term" value="C:cytosolic large ribosomal subunit"/>
    <property type="evidence" value="ECO:0007669"/>
    <property type="project" value="UniProtKB-UniRule"/>
</dbReference>
<dbReference type="STRING" id="1405.B7492_00750"/>
<evidence type="ECO:0000256" key="2">
    <source>
        <dbReference type="ARBA" id="ARBA00022730"/>
    </source>
</evidence>
<evidence type="ECO:0000313" key="13">
    <source>
        <dbReference type="Proteomes" id="UP000264294"/>
    </source>
</evidence>
<feature type="domain" description="Large ribosomal subunit protein uL6 alpha-beta" evidence="9">
    <location>
        <begin position="91"/>
        <end position="165"/>
    </location>
</feature>
<dbReference type="NCBIfam" id="TIGR03654">
    <property type="entry name" value="L6_bact"/>
    <property type="match status" value="1"/>
</dbReference>
<dbReference type="FunFam" id="3.90.930.12:FF:000002">
    <property type="entry name" value="50S ribosomal protein L6"/>
    <property type="match status" value="1"/>
</dbReference>
<feature type="domain" description="Large ribosomal subunit protein uL6 alpha-beta" evidence="9">
    <location>
        <begin position="11"/>
        <end position="83"/>
    </location>
</feature>
<dbReference type="PANTHER" id="PTHR11655:SF14">
    <property type="entry name" value="LARGE RIBOSOMAL SUBUNIT PROTEIN UL6M"/>
    <property type="match status" value="1"/>
</dbReference>
<evidence type="ECO:0000256" key="1">
    <source>
        <dbReference type="ARBA" id="ARBA00009356"/>
    </source>
</evidence>
<comment type="caution">
    <text evidence="10">The sequence shown here is derived from an EMBL/GenBank/DDBJ whole genome shotgun (WGS) entry which is preliminary data.</text>
</comment>
<organism evidence="10 12">
    <name type="scientific">Bacillus clarus</name>
    <dbReference type="NCBI Taxonomy" id="2338372"/>
    <lineage>
        <taxon>Bacteria</taxon>
        <taxon>Bacillati</taxon>
        <taxon>Bacillota</taxon>
        <taxon>Bacilli</taxon>
        <taxon>Bacillales</taxon>
        <taxon>Bacillaceae</taxon>
        <taxon>Bacillus</taxon>
        <taxon>Bacillus cereus group</taxon>
    </lineage>
</organism>
<dbReference type="InterPro" id="IPR000702">
    <property type="entry name" value="Ribosomal_uL6-like"/>
</dbReference>
<evidence type="ECO:0000256" key="5">
    <source>
        <dbReference type="ARBA" id="ARBA00023274"/>
    </source>
</evidence>
<dbReference type="Proteomes" id="UP000029389">
    <property type="component" value="Unassembled WGS sequence"/>
</dbReference>
<sequence length="179" mass="19475">MSRIGKKILEIPAGVTITIAEDNTVTVKGPKGELTRTFNADMSIKIEENTLTVERPSEQKEHRALHGTTRALIGNMVEGVTTGFARGLELVGVGYRAQKQGDKLVLSVGYSHPVEMTPEAGLEVEVPAPTKIVIKGIDKQRVGEFAANIRAVRAPEPYKGKGIRYEGEVVRRKEGKTAK</sequence>
<dbReference type="EMBL" id="JMQC01000008">
    <property type="protein sequence ID" value="KFN01409.1"/>
    <property type="molecule type" value="Genomic_DNA"/>
</dbReference>